<feature type="transmembrane region" description="Helical" evidence="1">
    <location>
        <begin position="25"/>
        <end position="51"/>
    </location>
</feature>
<keyword evidence="1" id="KW-0472">Membrane</keyword>
<gene>
    <name evidence="2" type="ORF">RCO7_10168</name>
</gene>
<dbReference type="EMBL" id="FJUW01000060">
    <property type="protein sequence ID" value="CZT11055.1"/>
    <property type="molecule type" value="Genomic_DNA"/>
</dbReference>
<dbReference type="InParanoid" id="A0A1E1LKN0"/>
<proteinExistence type="predicted"/>
<protein>
    <submittedName>
        <fullName evidence="2">Uncharacterized protein</fullName>
    </submittedName>
</protein>
<dbReference type="Proteomes" id="UP000178129">
    <property type="component" value="Unassembled WGS sequence"/>
</dbReference>
<comment type="caution">
    <text evidence="2">The sequence shown here is derived from an EMBL/GenBank/DDBJ whole genome shotgun (WGS) entry which is preliminary data.</text>
</comment>
<evidence type="ECO:0000313" key="2">
    <source>
        <dbReference type="EMBL" id="CZT11055.1"/>
    </source>
</evidence>
<dbReference type="AlphaFoldDB" id="A0A1E1LKN0"/>
<reference evidence="3" key="1">
    <citation type="submission" date="2016-03" db="EMBL/GenBank/DDBJ databases">
        <authorList>
            <person name="Ploux O."/>
        </authorList>
    </citation>
    <scope>NUCLEOTIDE SEQUENCE [LARGE SCALE GENOMIC DNA]</scope>
    <source>
        <strain evidence="3">UK7</strain>
    </source>
</reference>
<keyword evidence="3" id="KW-1185">Reference proteome</keyword>
<sequence length="279" mass="32243">MCLFALLYNQGNLRPFPLHKAHPSMYWVAVFFNIFVLIQWIVILLYCLVLIPKRIIWLIREGERRRILSELAKTEHYKRSEKIMDMCFPWLSYEEFGTDEFMSYLDRKFGMMEDAGMFGDNGAVLHELSWGHLEDDPFVGRMLESKKSRARYRKNLIVEELQDLFGKSRGPFVANEGYASTYRPRLEEWRKTQAAAQDFVQRPWFDTSDVETPFPYGPSILSPPTTLGLVSLSITLPSLAVIVTDASLVKTYKTSVGIDDKQLALNHTKDNDLDVLSRG</sequence>
<name>A0A1E1LKN0_9HELO</name>
<evidence type="ECO:0000313" key="3">
    <source>
        <dbReference type="Proteomes" id="UP000178129"/>
    </source>
</evidence>
<keyword evidence="1" id="KW-1133">Transmembrane helix</keyword>
<keyword evidence="1" id="KW-0812">Transmembrane</keyword>
<organism evidence="2 3">
    <name type="scientific">Rhynchosporium graminicola</name>
    <dbReference type="NCBI Taxonomy" id="2792576"/>
    <lineage>
        <taxon>Eukaryota</taxon>
        <taxon>Fungi</taxon>
        <taxon>Dikarya</taxon>
        <taxon>Ascomycota</taxon>
        <taxon>Pezizomycotina</taxon>
        <taxon>Leotiomycetes</taxon>
        <taxon>Helotiales</taxon>
        <taxon>Ploettnerulaceae</taxon>
        <taxon>Rhynchosporium</taxon>
    </lineage>
</organism>
<evidence type="ECO:0000256" key="1">
    <source>
        <dbReference type="SAM" id="Phobius"/>
    </source>
</evidence>
<accession>A0A1E1LKN0</accession>